<evidence type="ECO:0008006" key="3">
    <source>
        <dbReference type="Google" id="ProtNLM"/>
    </source>
</evidence>
<evidence type="ECO:0000313" key="1">
    <source>
        <dbReference type="EMBL" id="KRT16250.1"/>
    </source>
</evidence>
<evidence type="ECO:0000313" key="2">
    <source>
        <dbReference type="Proteomes" id="UP000051950"/>
    </source>
</evidence>
<proteinExistence type="predicted"/>
<dbReference type="Pfam" id="PF04134">
    <property type="entry name" value="DCC1-like"/>
    <property type="match status" value="1"/>
</dbReference>
<dbReference type="PANTHER" id="PTHR33639:SF2">
    <property type="entry name" value="DUF393 DOMAIN-CONTAINING PROTEIN"/>
    <property type="match status" value="1"/>
</dbReference>
<dbReference type="STRING" id="687842.ASU31_08720"/>
<protein>
    <recommendedName>
        <fullName evidence="3">Thiol-disulfide oxidoreductase</fullName>
    </recommendedName>
</protein>
<name>A0A0T5VQW5_9SPHI</name>
<keyword evidence="2" id="KW-1185">Reference proteome</keyword>
<dbReference type="GO" id="GO:0015035">
    <property type="term" value="F:protein-disulfide reductase activity"/>
    <property type="evidence" value="ECO:0007669"/>
    <property type="project" value="InterPro"/>
</dbReference>
<dbReference type="RefSeq" id="WP_057931970.1">
    <property type="nucleotide sequence ID" value="NZ_LMZQ01000005.1"/>
</dbReference>
<dbReference type="PANTHER" id="PTHR33639">
    <property type="entry name" value="THIOL-DISULFIDE OXIDOREDUCTASE DCC"/>
    <property type="match status" value="1"/>
</dbReference>
<dbReference type="AlphaFoldDB" id="A0A0T5VQW5"/>
<gene>
    <name evidence="1" type="ORF">ASU31_08720</name>
</gene>
<organism evidence="1 2">
    <name type="scientific">Pedobacter ginsenosidimutans</name>
    <dbReference type="NCBI Taxonomy" id="687842"/>
    <lineage>
        <taxon>Bacteria</taxon>
        <taxon>Pseudomonadati</taxon>
        <taxon>Bacteroidota</taxon>
        <taxon>Sphingobacteriia</taxon>
        <taxon>Sphingobacteriales</taxon>
        <taxon>Sphingobacteriaceae</taxon>
        <taxon>Pedobacter</taxon>
    </lineage>
</organism>
<dbReference type="EMBL" id="LMZQ01000005">
    <property type="protein sequence ID" value="KRT16250.1"/>
    <property type="molecule type" value="Genomic_DNA"/>
</dbReference>
<sequence length="139" mass="15894">MAPILDTTKDVILFDGVCNFCNGFINYIITHDQANRFCFAPLDSKIALQLGKVHQVNFIKLNSIIVVRNNEFLTQFNAVAYILKNLNAWWAPLINVGYLIPGFIRNCLYKAFANNRYALFGQTDSCMLPTEHIRSKFLI</sequence>
<reference evidence="1 2" key="1">
    <citation type="submission" date="2015-11" db="EMBL/GenBank/DDBJ databases">
        <title>Sequence of Pedobacter ginsenosidimutans.</title>
        <authorList>
            <person name="Carson E."/>
            <person name="Keyser V."/>
            <person name="Newman J."/>
            <person name="Miller J."/>
        </authorList>
    </citation>
    <scope>NUCLEOTIDE SEQUENCE [LARGE SCALE GENOMIC DNA]</scope>
    <source>
        <strain evidence="1 2">KACC 14530</strain>
    </source>
</reference>
<dbReference type="InterPro" id="IPR052927">
    <property type="entry name" value="DCC_oxidoreductase"/>
</dbReference>
<accession>A0A0T5VQW5</accession>
<dbReference type="InterPro" id="IPR007263">
    <property type="entry name" value="DCC1-like"/>
</dbReference>
<dbReference type="Proteomes" id="UP000051950">
    <property type="component" value="Unassembled WGS sequence"/>
</dbReference>
<comment type="caution">
    <text evidence="1">The sequence shown here is derived from an EMBL/GenBank/DDBJ whole genome shotgun (WGS) entry which is preliminary data.</text>
</comment>
<dbReference type="OrthoDB" id="9785438at2"/>